<comment type="function">
    <text evidence="1 9">Catalyzes the synthesis of GMP from XMP.</text>
</comment>
<dbReference type="GO" id="GO:0005524">
    <property type="term" value="F:ATP binding"/>
    <property type="evidence" value="ECO:0007669"/>
    <property type="project" value="UniProtKB-UniRule"/>
</dbReference>
<dbReference type="Gene3D" id="3.40.50.620">
    <property type="entry name" value="HUPs"/>
    <property type="match status" value="1"/>
</dbReference>
<dbReference type="FunFam" id="3.40.50.880:FF:000001">
    <property type="entry name" value="GMP synthase [glutamine-hydrolyzing]"/>
    <property type="match status" value="1"/>
</dbReference>
<dbReference type="InterPro" id="IPR025777">
    <property type="entry name" value="GMPS_ATP_PPase_dom"/>
</dbReference>
<feature type="active site" evidence="9">
    <location>
        <position position="161"/>
    </location>
</feature>
<evidence type="ECO:0000256" key="7">
    <source>
        <dbReference type="ARBA" id="ARBA00022840"/>
    </source>
</evidence>
<comment type="subunit">
    <text evidence="9">Homodimer.</text>
</comment>
<dbReference type="PRINTS" id="PR00096">
    <property type="entry name" value="GATASE"/>
</dbReference>
<feature type="domain" description="GMPS ATP-PPase" evidence="11">
    <location>
        <begin position="188"/>
        <end position="377"/>
    </location>
</feature>
<dbReference type="InterPro" id="IPR029062">
    <property type="entry name" value="Class_I_gatase-like"/>
</dbReference>
<dbReference type="InterPro" id="IPR022955">
    <property type="entry name" value="GMP_synthase"/>
</dbReference>
<dbReference type="HAMAP" id="MF_00344">
    <property type="entry name" value="GMP_synthase"/>
    <property type="match status" value="1"/>
</dbReference>
<dbReference type="EMBL" id="LJUJ01000022">
    <property type="protein sequence ID" value="KPK62937.1"/>
    <property type="molecule type" value="Genomic_DNA"/>
</dbReference>
<feature type="active site" evidence="9">
    <location>
        <position position="163"/>
    </location>
</feature>
<dbReference type="Gene3D" id="3.40.50.880">
    <property type="match status" value="1"/>
</dbReference>
<accession>A0A0S8FQC9</accession>
<dbReference type="CDD" id="cd01742">
    <property type="entry name" value="GATase1_GMP_Synthase"/>
    <property type="match status" value="1"/>
</dbReference>
<dbReference type="InterPro" id="IPR004739">
    <property type="entry name" value="GMP_synth_GATase"/>
</dbReference>
<dbReference type="AlphaFoldDB" id="A0A0S8FQC9"/>
<dbReference type="GO" id="GO:0003921">
    <property type="term" value="F:GMP synthase activity"/>
    <property type="evidence" value="ECO:0007669"/>
    <property type="project" value="InterPro"/>
</dbReference>
<organism evidence="12 13">
    <name type="scientific">candidate division WOR_3 bacterium SM23_42</name>
    <dbReference type="NCBI Taxonomy" id="1703779"/>
    <lineage>
        <taxon>Bacteria</taxon>
        <taxon>Bacteria division WOR-3</taxon>
    </lineage>
</organism>
<evidence type="ECO:0000256" key="8">
    <source>
        <dbReference type="ARBA" id="ARBA00022962"/>
    </source>
</evidence>
<evidence type="ECO:0000256" key="5">
    <source>
        <dbReference type="ARBA" id="ARBA00022749"/>
    </source>
</evidence>
<evidence type="ECO:0000313" key="13">
    <source>
        <dbReference type="Proteomes" id="UP000051373"/>
    </source>
</evidence>
<keyword evidence="3 9" id="KW-0436">Ligase</keyword>
<dbReference type="NCBIfam" id="TIGR00884">
    <property type="entry name" value="guaA_Cterm"/>
    <property type="match status" value="1"/>
</dbReference>
<proteinExistence type="inferred from homology"/>
<keyword evidence="5 9" id="KW-0332">GMP biosynthesis</keyword>
<dbReference type="EC" id="6.3.5.2" evidence="9"/>
<dbReference type="InterPro" id="IPR017926">
    <property type="entry name" value="GATASE"/>
</dbReference>
<dbReference type="SUPFAM" id="SSF52317">
    <property type="entry name" value="Class I glutamine amidotransferase-like"/>
    <property type="match status" value="1"/>
</dbReference>
<dbReference type="SUPFAM" id="SSF54810">
    <property type="entry name" value="GMP synthetase C-terminal dimerisation domain"/>
    <property type="match status" value="1"/>
</dbReference>
<feature type="active site" description="Nucleophile" evidence="9">
    <location>
        <position position="77"/>
    </location>
</feature>
<comment type="pathway">
    <text evidence="2 9">Purine metabolism; GMP biosynthesis; GMP from XMP (L-Gln route): step 1/1.</text>
</comment>
<dbReference type="STRING" id="1703779.AMJ83_09275"/>
<dbReference type="CDD" id="cd01997">
    <property type="entry name" value="GMP_synthase_C"/>
    <property type="match status" value="1"/>
</dbReference>
<dbReference type="Pfam" id="PF00958">
    <property type="entry name" value="GMP_synt_C"/>
    <property type="match status" value="1"/>
</dbReference>
<name>A0A0S8FQC9_UNCW3</name>
<feature type="binding site" evidence="10">
    <location>
        <begin position="215"/>
        <end position="221"/>
    </location>
    <ligand>
        <name>ATP</name>
        <dbReference type="ChEBI" id="CHEBI:30616"/>
    </ligand>
</feature>
<reference evidence="12 13" key="1">
    <citation type="journal article" date="2015" name="Microbiome">
        <title>Genomic resolution of linkages in carbon, nitrogen, and sulfur cycling among widespread estuary sediment bacteria.</title>
        <authorList>
            <person name="Baker B.J."/>
            <person name="Lazar C.S."/>
            <person name="Teske A.P."/>
            <person name="Dick G.J."/>
        </authorList>
    </citation>
    <scope>NUCLEOTIDE SEQUENCE [LARGE SCALE GENOMIC DNA]</scope>
    <source>
        <strain evidence="12">SM23_42</strain>
    </source>
</reference>
<dbReference type="InterPro" id="IPR001674">
    <property type="entry name" value="GMP_synth_C"/>
</dbReference>
<dbReference type="NCBIfam" id="TIGR00888">
    <property type="entry name" value="guaA_Nterm"/>
    <property type="match status" value="1"/>
</dbReference>
<dbReference type="Gene3D" id="3.30.300.10">
    <property type="match status" value="1"/>
</dbReference>
<dbReference type="InterPro" id="IPR014729">
    <property type="entry name" value="Rossmann-like_a/b/a_fold"/>
</dbReference>
<comment type="catalytic activity">
    <reaction evidence="9">
        <text>XMP + L-glutamine + ATP + H2O = GMP + L-glutamate + AMP + diphosphate + 2 H(+)</text>
        <dbReference type="Rhea" id="RHEA:11680"/>
        <dbReference type="ChEBI" id="CHEBI:15377"/>
        <dbReference type="ChEBI" id="CHEBI:15378"/>
        <dbReference type="ChEBI" id="CHEBI:29985"/>
        <dbReference type="ChEBI" id="CHEBI:30616"/>
        <dbReference type="ChEBI" id="CHEBI:33019"/>
        <dbReference type="ChEBI" id="CHEBI:57464"/>
        <dbReference type="ChEBI" id="CHEBI:58115"/>
        <dbReference type="ChEBI" id="CHEBI:58359"/>
        <dbReference type="ChEBI" id="CHEBI:456215"/>
        <dbReference type="EC" id="6.3.5.2"/>
    </reaction>
</comment>
<dbReference type="Pfam" id="PF00117">
    <property type="entry name" value="GATase"/>
    <property type="match status" value="1"/>
</dbReference>
<evidence type="ECO:0000256" key="6">
    <source>
        <dbReference type="ARBA" id="ARBA00022755"/>
    </source>
</evidence>
<sequence length="502" mass="56833">MIVVIDFGSQYTQLIARRIRELKVYSEIISCSDDFSALKDKNVEGIILSGGPGSVYDVPTDNYRRILSFGLPTLGICYGMQLAAQILGGKVHRSKTQEYGLAYLTRRKNILFTDVPRHSRVWMSHGDTVVRVPPGARVIGATETTPIAAFHAGHFYGLQFHPEVRHTEYGQQIIDNYLFKICRARKTWSMHRLVDEEVTHIRETVGRDRAICAISGGIDSTVAATIAARAMGKNLIGVFVDNGVLRMNEREEVMENLRTIINLRVVDARARFLSKLRNVRDAEKKRKIIGHEFIRIFEAEARRASNVKYLVQGTLYPDVIESGRGIGPADVIKSHHNVGGLPKKMRLKIIEPLRMLFKDEVRVIAKYLKLPRSFIERKPFPGPGLAVRIVGAVNPLRLRMLRQADRILLEEAHQLEDYQDIWQIFTVLLPLGSVGVMGDKRTYDSVCAIRAVYSDDGMTADWVRLPHAFLNRVARRIVNEVKGINRVVFDITSKPPATIEWE</sequence>
<dbReference type="PRINTS" id="PR00097">
    <property type="entry name" value="ANTSNTHASEII"/>
</dbReference>
<dbReference type="UniPathway" id="UPA00189">
    <property type="reaction ID" value="UER00296"/>
</dbReference>
<evidence type="ECO:0000256" key="10">
    <source>
        <dbReference type="PROSITE-ProRule" id="PRU00886"/>
    </source>
</evidence>
<evidence type="ECO:0000256" key="3">
    <source>
        <dbReference type="ARBA" id="ARBA00022598"/>
    </source>
</evidence>
<evidence type="ECO:0000256" key="2">
    <source>
        <dbReference type="ARBA" id="ARBA00005153"/>
    </source>
</evidence>
<evidence type="ECO:0000256" key="9">
    <source>
        <dbReference type="HAMAP-Rule" id="MF_00344"/>
    </source>
</evidence>
<dbReference type="PANTHER" id="PTHR11922">
    <property type="entry name" value="GMP SYNTHASE-RELATED"/>
    <property type="match status" value="1"/>
</dbReference>
<dbReference type="PRINTS" id="PR00099">
    <property type="entry name" value="CPSGATASE"/>
</dbReference>
<evidence type="ECO:0000259" key="11">
    <source>
        <dbReference type="PROSITE" id="PS51553"/>
    </source>
</evidence>
<keyword evidence="6 9" id="KW-0658">Purine biosynthesis</keyword>
<dbReference type="SUPFAM" id="SSF52402">
    <property type="entry name" value="Adenine nucleotide alpha hydrolases-like"/>
    <property type="match status" value="1"/>
</dbReference>
<dbReference type="NCBIfam" id="NF000848">
    <property type="entry name" value="PRK00074.1"/>
    <property type="match status" value="1"/>
</dbReference>
<evidence type="ECO:0000256" key="1">
    <source>
        <dbReference type="ARBA" id="ARBA00002332"/>
    </source>
</evidence>
<evidence type="ECO:0000256" key="4">
    <source>
        <dbReference type="ARBA" id="ARBA00022741"/>
    </source>
</evidence>
<dbReference type="PROSITE" id="PS51553">
    <property type="entry name" value="GMPS_ATP_PPASE"/>
    <property type="match status" value="1"/>
</dbReference>
<keyword evidence="8 9" id="KW-0315">Glutamine amidotransferase</keyword>
<dbReference type="PROSITE" id="PS51273">
    <property type="entry name" value="GATASE_TYPE_1"/>
    <property type="match status" value="1"/>
</dbReference>
<protein>
    <recommendedName>
        <fullName evidence="9">GMP synthase [glutamine-hydrolyzing]</fullName>
        <ecNumber evidence="9">6.3.5.2</ecNumber>
    </recommendedName>
    <alternativeName>
        <fullName evidence="9">GMP synthetase</fullName>
    </alternativeName>
    <alternativeName>
        <fullName evidence="9">Glutamine amidotransferase</fullName>
    </alternativeName>
</protein>
<evidence type="ECO:0000313" key="12">
    <source>
        <dbReference type="EMBL" id="KPK62937.1"/>
    </source>
</evidence>
<keyword evidence="7 9" id="KW-0067">ATP-binding</keyword>
<dbReference type="PATRIC" id="fig|1703779.3.peg.1122"/>
<dbReference type="GO" id="GO:0005829">
    <property type="term" value="C:cytosol"/>
    <property type="evidence" value="ECO:0007669"/>
    <property type="project" value="TreeGrafter"/>
</dbReference>
<keyword evidence="4 9" id="KW-0547">Nucleotide-binding</keyword>
<gene>
    <name evidence="9 12" type="primary">guaA</name>
    <name evidence="12" type="ORF">AMJ83_09275</name>
</gene>
<comment type="caution">
    <text evidence="12">The sequence shown here is derived from an EMBL/GenBank/DDBJ whole genome shotgun (WGS) entry which is preliminary data.</text>
</comment>
<dbReference type="FunFam" id="3.30.300.10:FF:000002">
    <property type="entry name" value="GMP synthase [glutamine-hydrolyzing]"/>
    <property type="match status" value="1"/>
</dbReference>
<dbReference type="PANTHER" id="PTHR11922:SF2">
    <property type="entry name" value="GMP SYNTHASE [GLUTAMINE-HYDROLYZING]"/>
    <property type="match status" value="1"/>
</dbReference>
<dbReference type="Proteomes" id="UP000051373">
    <property type="component" value="Unassembled WGS sequence"/>
</dbReference>